<name>A0A219B5L8_9SPHN</name>
<reference evidence="2" key="1">
    <citation type="submission" date="2017-05" db="EMBL/GenBank/DDBJ databases">
        <authorList>
            <person name="Lin X."/>
        </authorList>
    </citation>
    <scope>NUCLEOTIDE SEQUENCE [LARGE SCALE GENOMIC DNA]</scope>
    <source>
        <strain evidence="2">JLT2012</strain>
    </source>
</reference>
<evidence type="ECO:0000313" key="2">
    <source>
        <dbReference type="Proteomes" id="UP000198462"/>
    </source>
</evidence>
<gene>
    <name evidence="1" type="ORF">B5C34_08985</name>
</gene>
<dbReference type="AlphaFoldDB" id="A0A219B5L8"/>
<evidence type="ECO:0000313" key="1">
    <source>
        <dbReference type="EMBL" id="OWV33581.1"/>
    </source>
</evidence>
<proteinExistence type="predicted"/>
<dbReference type="Proteomes" id="UP000198462">
    <property type="component" value="Unassembled WGS sequence"/>
</dbReference>
<comment type="caution">
    <text evidence="1">The sequence shown here is derived from an EMBL/GenBank/DDBJ whole genome shotgun (WGS) entry which is preliminary data.</text>
</comment>
<protein>
    <submittedName>
        <fullName evidence="1">Uncharacterized protein</fullName>
    </submittedName>
</protein>
<sequence>METSPIMTGRRPGNRLFPLPAAWKTRAAIGMHAAVVTLGAGLIFFPPAEGPMLILPLEHTSAAEAVTYAAGADARPLGPGPYAGSLAVWANRDALAASPSPFRKLVLAIPFRGCA</sequence>
<keyword evidence="2" id="KW-1185">Reference proteome</keyword>
<accession>A0A219B5L8</accession>
<organism evidence="1 2">
    <name type="scientific">Pacificimonas flava</name>
    <dbReference type="NCBI Taxonomy" id="1234595"/>
    <lineage>
        <taxon>Bacteria</taxon>
        <taxon>Pseudomonadati</taxon>
        <taxon>Pseudomonadota</taxon>
        <taxon>Alphaproteobacteria</taxon>
        <taxon>Sphingomonadales</taxon>
        <taxon>Sphingosinicellaceae</taxon>
        <taxon>Pacificimonas</taxon>
    </lineage>
</organism>
<dbReference type="EMBL" id="NFZT01000001">
    <property type="protein sequence ID" value="OWV33581.1"/>
    <property type="molecule type" value="Genomic_DNA"/>
</dbReference>